<evidence type="ECO:0000256" key="1">
    <source>
        <dbReference type="SAM" id="SignalP"/>
    </source>
</evidence>
<feature type="signal peptide" evidence="1">
    <location>
        <begin position="1"/>
        <end position="24"/>
    </location>
</feature>
<sequence length="127" mass="13943">MRIRRLPCLLVFALAALAGAGAHAACESGLAERMHAKLHPKRKLDESLAACRAWPAYPGRSIVVLPLVNGTATAHGKVLDLEVLVIQRPDNGNTERDTVLARLFQPEALEEDVIRIQDIRIDTGRYV</sequence>
<keyword evidence="1" id="KW-0732">Signal</keyword>
<evidence type="ECO:0000313" key="3">
    <source>
        <dbReference type="Proteomes" id="UP000249135"/>
    </source>
</evidence>
<dbReference type="AlphaFoldDB" id="A0A2W5PV52"/>
<reference evidence="2 3" key="1">
    <citation type="submission" date="2017-08" db="EMBL/GenBank/DDBJ databases">
        <title>Infants hospitalized years apart are colonized by the same room-sourced microbial strains.</title>
        <authorList>
            <person name="Brooks B."/>
            <person name="Olm M.R."/>
            <person name="Firek B.A."/>
            <person name="Baker R."/>
            <person name="Thomas B.C."/>
            <person name="Morowitz M.J."/>
            <person name="Banfield J.F."/>
        </authorList>
    </citation>
    <scope>NUCLEOTIDE SEQUENCE [LARGE SCALE GENOMIC DNA]</scope>
    <source>
        <strain evidence="2">S2_005_003_R2_41</strain>
    </source>
</reference>
<dbReference type="Proteomes" id="UP000249135">
    <property type="component" value="Unassembled WGS sequence"/>
</dbReference>
<comment type="caution">
    <text evidence="2">The sequence shown here is derived from an EMBL/GenBank/DDBJ whole genome shotgun (WGS) entry which is preliminary data.</text>
</comment>
<accession>A0A2W5PV52</accession>
<name>A0A2W5PV52_VARPD</name>
<protein>
    <submittedName>
        <fullName evidence="2">Uncharacterized protein</fullName>
    </submittedName>
</protein>
<dbReference type="EMBL" id="QFPP01000418">
    <property type="protein sequence ID" value="PZQ66455.1"/>
    <property type="molecule type" value="Genomic_DNA"/>
</dbReference>
<evidence type="ECO:0000313" key="2">
    <source>
        <dbReference type="EMBL" id="PZQ66455.1"/>
    </source>
</evidence>
<feature type="non-terminal residue" evidence="2">
    <location>
        <position position="127"/>
    </location>
</feature>
<proteinExistence type="predicted"/>
<organism evidence="2 3">
    <name type="scientific">Variovorax paradoxus</name>
    <dbReference type="NCBI Taxonomy" id="34073"/>
    <lineage>
        <taxon>Bacteria</taxon>
        <taxon>Pseudomonadati</taxon>
        <taxon>Pseudomonadota</taxon>
        <taxon>Betaproteobacteria</taxon>
        <taxon>Burkholderiales</taxon>
        <taxon>Comamonadaceae</taxon>
        <taxon>Variovorax</taxon>
    </lineage>
</organism>
<gene>
    <name evidence="2" type="ORF">DI563_23490</name>
</gene>
<feature type="chain" id="PRO_5016003023" evidence="1">
    <location>
        <begin position="25"/>
        <end position="127"/>
    </location>
</feature>